<dbReference type="SMART" id="SM00478">
    <property type="entry name" value="ENDO3c"/>
    <property type="match status" value="1"/>
</dbReference>
<dbReference type="GO" id="GO:0008534">
    <property type="term" value="F:oxidized purine nucleobase lesion DNA N-glycosylase activity"/>
    <property type="evidence" value="ECO:0007669"/>
    <property type="project" value="InterPro"/>
</dbReference>
<keyword evidence="3" id="KW-0227">DNA damage</keyword>
<dbReference type="InterPro" id="IPR012904">
    <property type="entry name" value="OGG_N"/>
</dbReference>
<dbReference type="GO" id="GO:0006289">
    <property type="term" value="P:nucleotide-excision repair"/>
    <property type="evidence" value="ECO:0007669"/>
    <property type="project" value="InterPro"/>
</dbReference>
<organism evidence="11 12">
    <name type="scientific">Dialister succinatiphilus YIT 11850</name>
    <dbReference type="NCBI Taxonomy" id="742743"/>
    <lineage>
        <taxon>Bacteria</taxon>
        <taxon>Bacillati</taxon>
        <taxon>Bacillota</taxon>
        <taxon>Negativicutes</taxon>
        <taxon>Veillonellales</taxon>
        <taxon>Veillonellaceae</taxon>
        <taxon>Dialister</taxon>
    </lineage>
</organism>
<dbReference type="Gene3D" id="1.10.1670.10">
    <property type="entry name" value="Helix-hairpin-Helix base-excision DNA repair enzymes (C-terminal)"/>
    <property type="match status" value="1"/>
</dbReference>
<proteinExistence type="inferred from homology"/>
<keyword evidence="4" id="KW-0378">Hydrolase</keyword>
<dbReference type="EC" id="4.2.99.18" evidence="2"/>
<dbReference type="HOGENOM" id="CLU_027543_3_0_9"/>
<keyword evidence="12" id="KW-1185">Reference proteome</keyword>
<evidence type="ECO:0000256" key="3">
    <source>
        <dbReference type="ARBA" id="ARBA00022763"/>
    </source>
</evidence>
<evidence type="ECO:0000259" key="10">
    <source>
        <dbReference type="SMART" id="SM00478"/>
    </source>
</evidence>
<keyword evidence="5" id="KW-0234">DNA repair</keyword>
<dbReference type="Pfam" id="PF07934">
    <property type="entry name" value="OGG_N"/>
    <property type="match status" value="1"/>
</dbReference>
<keyword evidence="8" id="KW-0326">Glycosidase</keyword>
<protein>
    <recommendedName>
        <fullName evidence="2">DNA-(apurinic or apyrimidinic site) lyase</fullName>
        <ecNumber evidence="2">4.2.99.18</ecNumber>
    </recommendedName>
</protein>
<dbReference type="PATRIC" id="fig|742743.3.peg.961"/>
<dbReference type="InterPro" id="IPR052054">
    <property type="entry name" value="Oxidative_DNA_repair_enzyme"/>
</dbReference>
<dbReference type="InterPro" id="IPR003265">
    <property type="entry name" value="HhH-GPD_domain"/>
</dbReference>
<dbReference type="Gene3D" id="3.30.310.260">
    <property type="match status" value="1"/>
</dbReference>
<dbReference type="SUPFAM" id="SSF55945">
    <property type="entry name" value="TATA-box binding protein-like"/>
    <property type="match status" value="1"/>
</dbReference>
<evidence type="ECO:0000256" key="6">
    <source>
        <dbReference type="ARBA" id="ARBA00023239"/>
    </source>
</evidence>
<accession>H1CZZ9</accession>
<name>H1CZZ9_9FIRM</name>
<evidence type="ECO:0000256" key="7">
    <source>
        <dbReference type="ARBA" id="ARBA00023268"/>
    </source>
</evidence>
<feature type="domain" description="HhH-GPD" evidence="10">
    <location>
        <begin position="128"/>
        <end position="281"/>
    </location>
</feature>
<dbReference type="InterPro" id="IPR011257">
    <property type="entry name" value="DNA_glycosylase"/>
</dbReference>
<dbReference type="PANTHER" id="PTHR10242:SF2">
    <property type="entry name" value="N-GLYCOSYLASE_DNA LYASE"/>
    <property type="match status" value="1"/>
</dbReference>
<dbReference type="GO" id="GO:0006284">
    <property type="term" value="P:base-excision repair"/>
    <property type="evidence" value="ECO:0007669"/>
    <property type="project" value="InterPro"/>
</dbReference>
<dbReference type="SUPFAM" id="SSF48150">
    <property type="entry name" value="DNA-glycosylase"/>
    <property type="match status" value="1"/>
</dbReference>
<dbReference type="PANTHER" id="PTHR10242">
    <property type="entry name" value="8-OXOGUANINE DNA GLYCOSYLASE"/>
    <property type="match status" value="1"/>
</dbReference>
<gene>
    <name evidence="11" type="ORF">HMPREF9453_00937</name>
</gene>
<comment type="catalytic activity">
    <reaction evidence="9">
        <text>2'-deoxyribonucleotide-(2'-deoxyribose 5'-phosphate)-2'-deoxyribonucleotide-DNA = a 3'-end 2'-deoxyribonucleotide-(2,3-dehydro-2,3-deoxyribose 5'-phosphate)-DNA + a 5'-end 5'-phospho-2'-deoxyribonucleoside-DNA + H(+)</text>
        <dbReference type="Rhea" id="RHEA:66592"/>
        <dbReference type="Rhea" id="RHEA-COMP:13180"/>
        <dbReference type="Rhea" id="RHEA-COMP:16897"/>
        <dbReference type="Rhea" id="RHEA-COMP:17067"/>
        <dbReference type="ChEBI" id="CHEBI:15378"/>
        <dbReference type="ChEBI" id="CHEBI:136412"/>
        <dbReference type="ChEBI" id="CHEBI:157695"/>
        <dbReference type="ChEBI" id="CHEBI:167181"/>
        <dbReference type="EC" id="4.2.99.18"/>
    </reaction>
</comment>
<evidence type="ECO:0000256" key="2">
    <source>
        <dbReference type="ARBA" id="ARBA00012720"/>
    </source>
</evidence>
<dbReference type="GO" id="GO:0003684">
    <property type="term" value="F:damaged DNA binding"/>
    <property type="evidence" value="ECO:0007669"/>
    <property type="project" value="InterPro"/>
</dbReference>
<dbReference type="eggNOG" id="COG0122">
    <property type="taxonomic scope" value="Bacteria"/>
</dbReference>
<comment type="similarity">
    <text evidence="1">Belongs to the type-1 OGG1 family.</text>
</comment>
<evidence type="ECO:0000256" key="4">
    <source>
        <dbReference type="ARBA" id="ARBA00022801"/>
    </source>
</evidence>
<evidence type="ECO:0000256" key="9">
    <source>
        <dbReference type="ARBA" id="ARBA00044632"/>
    </source>
</evidence>
<evidence type="ECO:0000256" key="8">
    <source>
        <dbReference type="ARBA" id="ARBA00023295"/>
    </source>
</evidence>
<dbReference type="InterPro" id="IPR023170">
    <property type="entry name" value="HhH_base_excis_C"/>
</dbReference>
<dbReference type="AlphaFoldDB" id="H1CZZ9"/>
<evidence type="ECO:0000256" key="1">
    <source>
        <dbReference type="ARBA" id="ARBA00010679"/>
    </source>
</evidence>
<dbReference type="EMBL" id="ADLT01000020">
    <property type="protein sequence ID" value="EHO63157.1"/>
    <property type="molecule type" value="Genomic_DNA"/>
</dbReference>
<evidence type="ECO:0000313" key="11">
    <source>
        <dbReference type="EMBL" id="EHO63157.1"/>
    </source>
</evidence>
<dbReference type="Gene3D" id="1.10.340.30">
    <property type="entry name" value="Hypothetical protein, domain 2"/>
    <property type="match status" value="1"/>
</dbReference>
<comment type="caution">
    <text evidence="11">The sequence shown here is derived from an EMBL/GenBank/DDBJ whole genome shotgun (WGS) entry which is preliminary data.</text>
</comment>
<dbReference type="STRING" id="742743.HMPREF9453_00937"/>
<dbReference type="GO" id="GO:0140078">
    <property type="term" value="F:class I DNA-(apurinic or apyrimidinic site) endonuclease activity"/>
    <property type="evidence" value="ECO:0007669"/>
    <property type="project" value="UniProtKB-EC"/>
</dbReference>
<keyword evidence="7" id="KW-0511">Multifunctional enzyme</keyword>
<dbReference type="Proteomes" id="UP000003277">
    <property type="component" value="Unassembled WGS sequence"/>
</dbReference>
<dbReference type="Pfam" id="PF00730">
    <property type="entry name" value="HhH-GPD"/>
    <property type="match status" value="1"/>
</dbReference>
<dbReference type="CDD" id="cd00056">
    <property type="entry name" value="ENDO3c"/>
    <property type="match status" value="1"/>
</dbReference>
<keyword evidence="6" id="KW-0456">Lyase</keyword>
<reference evidence="11 12" key="1">
    <citation type="submission" date="2011-11" db="EMBL/GenBank/DDBJ databases">
        <title>The Genome Sequence of Dialister succinatiphilus YIT 11850.</title>
        <authorList>
            <consortium name="The Broad Institute Genome Sequencing Platform"/>
            <person name="Earl A."/>
            <person name="Ward D."/>
            <person name="Feldgarden M."/>
            <person name="Gevers D."/>
            <person name="Morotomi M."/>
            <person name="Young S.K."/>
            <person name="Zeng Q."/>
            <person name="Gargeya S."/>
            <person name="Fitzgerald M."/>
            <person name="Haas B."/>
            <person name="Abouelleil A."/>
            <person name="Alvarado L."/>
            <person name="Arachchi H.M."/>
            <person name="Berlin A."/>
            <person name="Brown A."/>
            <person name="Chapman S.B."/>
            <person name="Dunbar C."/>
            <person name="Gearin G."/>
            <person name="Goldberg J."/>
            <person name="Griggs A."/>
            <person name="Gujja S."/>
            <person name="Heiman D."/>
            <person name="Howarth C."/>
            <person name="Lui A."/>
            <person name="MacDonald P.J.P."/>
            <person name="Montmayeur A."/>
            <person name="Murphy C."/>
            <person name="Neiman D."/>
            <person name="Pearson M."/>
            <person name="Priest M."/>
            <person name="Roberts A."/>
            <person name="Saif S."/>
            <person name="Shea T."/>
            <person name="Sisk P."/>
            <person name="Stolte C."/>
            <person name="Sykes S."/>
            <person name="Wortman J."/>
            <person name="Nusbaum C."/>
            <person name="Birren B."/>
        </authorList>
    </citation>
    <scope>NUCLEOTIDE SEQUENCE [LARGE SCALE GENOMIC DNA]</scope>
    <source>
        <strain evidence="11 12">YIT 11850</strain>
    </source>
</reference>
<evidence type="ECO:0000256" key="5">
    <source>
        <dbReference type="ARBA" id="ARBA00023204"/>
    </source>
</evidence>
<sequence length="286" mass="33195">MFIKKFPFIERKEKSMHIFIRDEFDLYKIIHSGQCFRAVEINDGLFRFITGRHVLYIRHIQGIRYDVSCSPYLWNHLWKPYFDLSENYEAIRNSISPNDHYLQKAADYSRGIRILRQDPWETLITFIISQRKSIPAIASAVEKLCQKAGEEIKTPLEILYTFPTPQKLSSLSQEDLKACSLGYRIPYISKSAEIIKKSPHLLKDMATYDDEKLLNALMELPGVGIKVANCTALFGFHRTALAPVDVWIQRVIDQKYEGSNPFPTYGQKAGIMQQYLFYYAQSTGMK</sequence>
<evidence type="ECO:0000313" key="12">
    <source>
        <dbReference type="Proteomes" id="UP000003277"/>
    </source>
</evidence>